<feature type="transmembrane region" description="Helical" evidence="1">
    <location>
        <begin position="219"/>
        <end position="237"/>
    </location>
</feature>
<reference evidence="2 3" key="1">
    <citation type="submission" date="2024-01" db="EMBL/GenBank/DDBJ databases">
        <title>Complete genome sequence of Citroniella saccharovorans strain M6.X9, isolated from human fecal sample.</title>
        <authorList>
            <person name="Cheng G."/>
            <person name="Westerholm M."/>
            <person name="Schnurer A."/>
        </authorList>
    </citation>
    <scope>NUCLEOTIDE SEQUENCE [LARGE SCALE GENOMIC DNA]</scope>
    <source>
        <strain evidence="2 3">DSM 29873</strain>
    </source>
</reference>
<keyword evidence="1" id="KW-0472">Membrane</keyword>
<feature type="transmembrane region" description="Helical" evidence="1">
    <location>
        <begin position="125"/>
        <end position="146"/>
    </location>
</feature>
<proteinExistence type="predicted"/>
<name>A0AAW9MZS7_9FIRM</name>
<feature type="transmembrane region" description="Helical" evidence="1">
    <location>
        <begin position="158"/>
        <end position="183"/>
    </location>
</feature>
<keyword evidence="1" id="KW-1133">Transmembrane helix</keyword>
<dbReference type="RefSeq" id="WP_324620045.1">
    <property type="nucleotide sequence ID" value="NZ_JAYKOT010000003.1"/>
</dbReference>
<feature type="transmembrane region" description="Helical" evidence="1">
    <location>
        <begin position="45"/>
        <end position="67"/>
    </location>
</feature>
<accession>A0AAW9MZS7</accession>
<feature type="transmembrane region" description="Helical" evidence="1">
    <location>
        <begin position="88"/>
        <end position="113"/>
    </location>
</feature>
<evidence type="ECO:0000313" key="3">
    <source>
        <dbReference type="Proteomes" id="UP001357733"/>
    </source>
</evidence>
<sequence length="245" mass="27441">MKLIELAIEANRGENIDKIIDSSSNYKSHLENAHDLSNKNYINGFFYTVLGMVSLSSMSYVVNNLDLLDINSKHGISRRLMSAPKSRFSFLAAVMLSTFLITIGQLILVTIYIDLVLKAGIFTKPLYFIITFIISTLLGVSLGSLISVSSKLDLQSKLGIGVGVYMLSSALAGMMQASIRLFVAEKLPLLDRFNPASIIYRLYASIYYFDSSEMFKENIFNAFIVILFVISITFVLTRRKEHESI</sequence>
<protein>
    <submittedName>
        <fullName evidence="2">Uncharacterized protein</fullName>
    </submittedName>
</protein>
<comment type="caution">
    <text evidence="2">The sequence shown here is derived from an EMBL/GenBank/DDBJ whole genome shotgun (WGS) entry which is preliminary data.</text>
</comment>
<evidence type="ECO:0000313" key="2">
    <source>
        <dbReference type="EMBL" id="MEB3429890.1"/>
    </source>
</evidence>
<organism evidence="2 3">
    <name type="scientific">Citroniella saccharovorans</name>
    <dbReference type="NCBI Taxonomy" id="2053367"/>
    <lineage>
        <taxon>Bacteria</taxon>
        <taxon>Bacillati</taxon>
        <taxon>Bacillota</taxon>
        <taxon>Tissierellia</taxon>
        <taxon>Tissierellales</taxon>
        <taxon>Peptoniphilaceae</taxon>
        <taxon>Citroniella</taxon>
    </lineage>
</organism>
<dbReference type="Proteomes" id="UP001357733">
    <property type="component" value="Unassembled WGS sequence"/>
</dbReference>
<evidence type="ECO:0000256" key="1">
    <source>
        <dbReference type="SAM" id="Phobius"/>
    </source>
</evidence>
<keyword evidence="1" id="KW-0812">Transmembrane</keyword>
<dbReference type="AlphaFoldDB" id="A0AAW9MZS7"/>
<dbReference type="EMBL" id="JAYKOT010000003">
    <property type="protein sequence ID" value="MEB3429890.1"/>
    <property type="molecule type" value="Genomic_DNA"/>
</dbReference>
<keyword evidence="3" id="KW-1185">Reference proteome</keyword>
<gene>
    <name evidence="2" type="ORF">VLK81_07705</name>
</gene>